<dbReference type="SMART" id="SM00108">
    <property type="entry name" value="B_lectin"/>
    <property type="match status" value="1"/>
</dbReference>
<evidence type="ECO:0000259" key="4">
    <source>
        <dbReference type="PROSITE" id="PS50927"/>
    </source>
</evidence>
<evidence type="ECO:0000256" key="1">
    <source>
        <dbReference type="ARBA" id="ARBA00022729"/>
    </source>
</evidence>
<keyword evidence="1" id="KW-0732">Signal</keyword>
<keyword evidence="6" id="KW-1185">Reference proteome</keyword>
<proteinExistence type="predicted"/>
<dbReference type="EMBL" id="JBFOLK010000011">
    <property type="protein sequence ID" value="KAL2474620.1"/>
    <property type="molecule type" value="Genomic_DNA"/>
</dbReference>
<gene>
    <name evidence="5" type="ORF">Adt_35356</name>
</gene>
<evidence type="ECO:0000256" key="3">
    <source>
        <dbReference type="ARBA" id="ARBA00023180"/>
    </source>
</evidence>
<feature type="domain" description="Bulb-type lectin" evidence="4">
    <location>
        <begin position="1"/>
        <end position="107"/>
    </location>
</feature>
<dbReference type="SUPFAM" id="SSF51110">
    <property type="entry name" value="alpha-D-mannose-specific plant lectins"/>
    <property type="match status" value="1"/>
</dbReference>
<dbReference type="InterPro" id="IPR001480">
    <property type="entry name" value="Bulb-type_lectin_dom"/>
</dbReference>
<dbReference type="Proteomes" id="UP001604336">
    <property type="component" value="Unassembled WGS sequence"/>
</dbReference>
<dbReference type="PANTHER" id="PTHR32444:SF183">
    <property type="entry name" value="APPLE DOMAIN-CONTAINING PROTEIN"/>
    <property type="match status" value="1"/>
</dbReference>
<evidence type="ECO:0000313" key="5">
    <source>
        <dbReference type="EMBL" id="KAL2474620.1"/>
    </source>
</evidence>
<dbReference type="InterPro" id="IPR036426">
    <property type="entry name" value="Bulb-type_lectin_dom_sf"/>
</dbReference>
<dbReference type="Gene3D" id="2.90.10.10">
    <property type="entry name" value="Bulb-type lectin domain"/>
    <property type="match status" value="1"/>
</dbReference>
<dbReference type="PROSITE" id="PS50927">
    <property type="entry name" value="BULB_LECTIN"/>
    <property type="match status" value="1"/>
</dbReference>
<keyword evidence="3" id="KW-0325">Glycoprotein</keyword>
<dbReference type="Pfam" id="PF01453">
    <property type="entry name" value="B_lectin"/>
    <property type="match status" value="1"/>
</dbReference>
<protein>
    <submittedName>
        <fullName evidence="5">G-type lectin S-receptor-like serine/threonine-protein kinase</fullName>
    </submittedName>
</protein>
<evidence type="ECO:0000256" key="2">
    <source>
        <dbReference type="ARBA" id="ARBA00023157"/>
    </source>
</evidence>
<keyword evidence="2" id="KW-1015">Disulfide bond</keyword>
<dbReference type="Pfam" id="PF00954">
    <property type="entry name" value="S_locus_glycop"/>
    <property type="match status" value="1"/>
</dbReference>
<sequence length="342" mass="37387">MAENMHTCQVDFSIIPETHGRLNDDGSVYNNFSNEFNVANRDFPLTSTSGILKVIKPGLLVLLNNTNNIVWSSNASKSVQTPVARLLNSGNLVVKDANDDKPDNFLWQSFDHPTDTYLPGMKLGWNFITGKETYISSWKTNEDPAPGDFTFRLDPTGYPQYFMRRGTLEYYGQGPWNGLFFSGSPNARQNPTYTFGLFMNKNEVYFWEKAIDRSVISRCRVSPSGVGQRWTWVDRNQDWVSYSYVPLDNCDTYKLCGAYGSCNIGDSPLCGCLSRLCLKIHKTGLGQIGHRRPALLVEEKQQRSGAALLDGTRPALLSGCGAAAGASIGCGAAAGGGGGGGG</sequence>
<evidence type="ECO:0000313" key="6">
    <source>
        <dbReference type="Proteomes" id="UP001604336"/>
    </source>
</evidence>
<name>A0ABD1QEJ1_9LAMI</name>
<organism evidence="5 6">
    <name type="scientific">Abeliophyllum distichum</name>
    <dbReference type="NCBI Taxonomy" id="126358"/>
    <lineage>
        <taxon>Eukaryota</taxon>
        <taxon>Viridiplantae</taxon>
        <taxon>Streptophyta</taxon>
        <taxon>Embryophyta</taxon>
        <taxon>Tracheophyta</taxon>
        <taxon>Spermatophyta</taxon>
        <taxon>Magnoliopsida</taxon>
        <taxon>eudicotyledons</taxon>
        <taxon>Gunneridae</taxon>
        <taxon>Pentapetalae</taxon>
        <taxon>asterids</taxon>
        <taxon>lamiids</taxon>
        <taxon>Lamiales</taxon>
        <taxon>Oleaceae</taxon>
        <taxon>Forsythieae</taxon>
        <taxon>Abeliophyllum</taxon>
    </lineage>
</organism>
<comment type="caution">
    <text evidence="5">The sequence shown here is derived from an EMBL/GenBank/DDBJ whole genome shotgun (WGS) entry which is preliminary data.</text>
</comment>
<dbReference type="PANTHER" id="PTHR32444">
    <property type="entry name" value="BULB-TYPE LECTIN DOMAIN-CONTAINING PROTEIN"/>
    <property type="match status" value="1"/>
</dbReference>
<reference evidence="6" key="1">
    <citation type="submission" date="2024-07" db="EMBL/GenBank/DDBJ databases">
        <title>Two chromosome-level genome assemblies of Korean endemic species Abeliophyllum distichum and Forsythia ovata (Oleaceae).</title>
        <authorList>
            <person name="Jang H."/>
        </authorList>
    </citation>
    <scope>NUCLEOTIDE SEQUENCE [LARGE SCALE GENOMIC DNA]</scope>
</reference>
<accession>A0ABD1QEJ1</accession>
<dbReference type="InterPro" id="IPR000858">
    <property type="entry name" value="S_locus_glycoprot_dom"/>
</dbReference>
<dbReference type="AlphaFoldDB" id="A0ABD1QEJ1"/>